<evidence type="ECO:0000256" key="5">
    <source>
        <dbReference type="ARBA" id="ARBA00022490"/>
    </source>
</evidence>
<dbReference type="AlphaFoldDB" id="F7NPI2"/>
<dbReference type="PRINTS" id="PR00368">
    <property type="entry name" value="FADPNR"/>
</dbReference>
<comment type="cofactor">
    <cofactor evidence="14 16">
        <name>FAD</name>
        <dbReference type="ChEBI" id="CHEBI:57692"/>
    </cofactor>
    <text evidence="14 16">Binds 1 FAD per subunit.</text>
</comment>
<feature type="domain" description="FAD/NAD(P)-binding" evidence="18">
    <location>
        <begin position="2"/>
        <end position="321"/>
    </location>
</feature>
<evidence type="ECO:0000256" key="11">
    <source>
        <dbReference type="ARBA" id="ARBA00023284"/>
    </source>
</evidence>
<dbReference type="PANTHER" id="PTHR22912:SF217">
    <property type="entry name" value="DIHYDROLIPOYL DEHYDROGENASE"/>
    <property type="match status" value="1"/>
</dbReference>
<organism evidence="19 20">
    <name type="scientific">Acetonema longum DSM 6540</name>
    <dbReference type="NCBI Taxonomy" id="1009370"/>
    <lineage>
        <taxon>Bacteria</taxon>
        <taxon>Bacillati</taxon>
        <taxon>Bacillota</taxon>
        <taxon>Negativicutes</taxon>
        <taxon>Acetonemataceae</taxon>
        <taxon>Acetonema</taxon>
    </lineage>
</organism>
<dbReference type="GO" id="GO:0004148">
    <property type="term" value="F:dihydrolipoyl dehydrogenase (NADH) activity"/>
    <property type="evidence" value="ECO:0007669"/>
    <property type="project" value="UniProtKB-EC"/>
</dbReference>
<feature type="binding site" evidence="14">
    <location>
        <position position="48"/>
    </location>
    <ligand>
        <name>FAD</name>
        <dbReference type="ChEBI" id="CHEBI:57692"/>
    </ligand>
</feature>
<comment type="subcellular location">
    <subcellularLocation>
        <location evidence="1">Cytoplasm</location>
    </subcellularLocation>
</comment>
<dbReference type="RefSeq" id="WP_004099296.1">
    <property type="nucleotide sequence ID" value="NZ_AFGF01000243.1"/>
</dbReference>
<dbReference type="GO" id="GO:0006103">
    <property type="term" value="P:2-oxoglutarate metabolic process"/>
    <property type="evidence" value="ECO:0007669"/>
    <property type="project" value="TreeGrafter"/>
</dbReference>
<dbReference type="Gene3D" id="3.50.50.60">
    <property type="entry name" value="FAD/NAD(P)-binding domain"/>
    <property type="match status" value="2"/>
</dbReference>
<comment type="catalytic activity">
    <reaction evidence="12 16">
        <text>N(6)-[(R)-dihydrolipoyl]-L-lysyl-[protein] + NAD(+) = N(6)-[(R)-lipoyl]-L-lysyl-[protein] + NADH + H(+)</text>
        <dbReference type="Rhea" id="RHEA:15045"/>
        <dbReference type="Rhea" id="RHEA-COMP:10474"/>
        <dbReference type="Rhea" id="RHEA-COMP:10475"/>
        <dbReference type="ChEBI" id="CHEBI:15378"/>
        <dbReference type="ChEBI" id="CHEBI:57540"/>
        <dbReference type="ChEBI" id="CHEBI:57945"/>
        <dbReference type="ChEBI" id="CHEBI:83099"/>
        <dbReference type="ChEBI" id="CHEBI:83100"/>
        <dbReference type="EC" id="1.8.1.4"/>
    </reaction>
</comment>
<comment type="caution">
    <text evidence="19">The sequence shown here is derived from an EMBL/GenBank/DDBJ whole genome shotgun (WGS) entry which is preliminary data.</text>
</comment>
<evidence type="ECO:0000256" key="8">
    <source>
        <dbReference type="ARBA" id="ARBA00023002"/>
    </source>
</evidence>
<dbReference type="GO" id="GO:0005737">
    <property type="term" value="C:cytoplasm"/>
    <property type="evidence" value="ECO:0007669"/>
    <property type="project" value="UniProtKB-SubCell"/>
</dbReference>
<sequence length="468" mass="48754">MYDIAVIGGGPGGYVAAIRAAQLGAKVLLVEKEKLGGVCLNRGCIPTKTLLNSAERWHELQQCGSFGLQAGQIGFDFTAVMRRKDQVVEQLQSGIVQLVAGNGITVCQGTASLQGKEQLAVRTAAGTEIYQVRRIILATGSDSVTPPLPGIELPGVIGSDQVLSLSNLPRSMAIIGAGAVGVEFATIFQAFGSEITLIEMQPSILPNIDSDLVKRMALLLRKRGIELLTATKVTSIRQGADGLILTAATGDKVQEIAAEKVLNAVGRRPNLSGLGLETAGVAYDRQGIPVDAKMETNIPGIYAVGDLTGRYMWAHAASAEGIVAAENALGGNTTMNYTAVPGCIFTDPEIATVGLSEEEAVAAGRRVRTGRFNFAGIGKAVAMGKPDGLAKIVADEDSGAVLGLHILGSHASDLIMEGVAAVNQGLTIQDLKHMIHPHPTLAEVIGEAAHNTEGLAIHQLRLGGGQRS</sequence>
<dbReference type="InterPro" id="IPR036188">
    <property type="entry name" value="FAD/NAD-bd_sf"/>
</dbReference>
<dbReference type="PROSITE" id="PS00076">
    <property type="entry name" value="PYRIDINE_REDOX_1"/>
    <property type="match status" value="1"/>
</dbReference>
<evidence type="ECO:0000256" key="4">
    <source>
        <dbReference type="ARBA" id="ARBA00016961"/>
    </source>
</evidence>
<feature type="binding site" evidence="14">
    <location>
        <begin position="139"/>
        <end position="141"/>
    </location>
    <ligand>
        <name>FAD</name>
        <dbReference type="ChEBI" id="CHEBI:57692"/>
    </ligand>
</feature>
<evidence type="ECO:0000256" key="16">
    <source>
        <dbReference type="RuleBase" id="RU003692"/>
    </source>
</evidence>
<dbReference type="OrthoDB" id="9800167at2"/>
<evidence type="ECO:0000256" key="3">
    <source>
        <dbReference type="ARBA" id="ARBA00012608"/>
    </source>
</evidence>
<dbReference type="eggNOG" id="COG1249">
    <property type="taxonomic scope" value="Bacteria"/>
</dbReference>
<dbReference type="InterPro" id="IPR050151">
    <property type="entry name" value="Class-I_Pyr_Nuc-Dis_Oxidored"/>
</dbReference>
<keyword evidence="6 16" id="KW-0285">Flavoprotein</keyword>
<evidence type="ECO:0000256" key="10">
    <source>
        <dbReference type="ARBA" id="ARBA00023157"/>
    </source>
</evidence>
<keyword evidence="7 14" id="KW-0274">FAD</keyword>
<dbReference type="PANTHER" id="PTHR22912">
    <property type="entry name" value="DISULFIDE OXIDOREDUCTASE"/>
    <property type="match status" value="1"/>
</dbReference>
<reference evidence="19 20" key="1">
    <citation type="journal article" date="2011" name="EMBO J.">
        <title>Structural diversity of bacterial flagellar motors.</title>
        <authorList>
            <person name="Chen S."/>
            <person name="Beeby M."/>
            <person name="Murphy G.E."/>
            <person name="Leadbetter J.R."/>
            <person name="Hendrixson D.R."/>
            <person name="Briegel A."/>
            <person name="Li Z."/>
            <person name="Shi J."/>
            <person name="Tocheva E.I."/>
            <person name="Muller A."/>
            <person name="Dobro M.J."/>
            <person name="Jensen G.J."/>
        </authorList>
    </citation>
    <scope>NUCLEOTIDE SEQUENCE [LARGE SCALE GENOMIC DNA]</scope>
    <source>
        <strain evidence="19 20">DSM 6540</strain>
    </source>
</reference>
<evidence type="ECO:0000256" key="2">
    <source>
        <dbReference type="ARBA" id="ARBA00007532"/>
    </source>
</evidence>
<dbReference type="NCBIfam" id="TIGR01350">
    <property type="entry name" value="lipoamide_DH"/>
    <property type="match status" value="1"/>
</dbReference>
<gene>
    <name evidence="19" type="ORF">ALO_20137</name>
</gene>
<dbReference type="SUPFAM" id="SSF55424">
    <property type="entry name" value="FAD/NAD-linked reductases, dimerisation (C-terminal) domain"/>
    <property type="match status" value="1"/>
</dbReference>
<dbReference type="GO" id="GO:0050660">
    <property type="term" value="F:flavin adenine dinucleotide binding"/>
    <property type="evidence" value="ECO:0007669"/>
    <property type="project" value="InterPro"/>
</dbReference>
<dbReference type="SUPFAM" id="SSF51905">
    <property type="entry name" value="FAD/NAD(P)-binding domain"/>
    <property type="match status" value="1"/>
</dbReference>
<evidence type="ECO:0000256" key="9">
    <source>
        <dbReference type="ARBA" id="ARBA00023027"/>
    </source>
</evidence>
<dbReference type="InterPro" id="IPR004099">
    <property type="entry name" value="Pyr_nucl-diS_OxRdtase_dimer"/>
</dbReference>
<dbReference type="Pfam" id="PF07992">
    <property type="entry name" value="Pyr_redox_2"/>
    <property type="match status" value="1"/>
</dbReference>
<evidence type="ECO:0000256" key="7">
    <source>
        <dbReference type="ARBA" id="ARBA00022827"/>
    </source>
</evidence>
<dbReference type="STRING" id="1009370.ALO_20137"/>
<evidence type="ECO:0000256" key="12">
    <source>
        <dbReference type="ARBA" id="ARBA00049187"/>
    </source>
</evidence>
<dbReference type="EMBL" id="AFGF01000243">
    <property type="protein sequence ID" value="EGO62062.1"/>
    <property type="molecule type" value="Genomic_DNA"/>
</dbReference>
<feature type="disulfide bond" description="Redox-active" evidence="15">
    <location>
        <begin position="39"/>
        <end position="44"/>
    </location>
</feature>
<evidence type="ECO:0000259" key="17">
    <source>
        <dbReference type="Pfam" id="PF02852"/>
    </source>
</evidence>
<evidence type="ECO:0000259" key="18">
    <source>
        <dbReference type="Pfam" id="PF07992"/>
    </source>
</evidence>
<comment type="miscellaneous">
    <text evidence="16">The active site is a redox-active disulfide bond.</text>
</comment>
<keyword evidence="14" id="KW-0547">Nucleotide-binding</keyword>
<dbReference type="InterPro" id="IPR001100">
    <property type="entry name" value="Pyr_nuc-diS_OxRdtase"/>
</dbReference>
<keyword evidence="10" id="KW-1015">Disulfide bond</keyword>
<dbReference type="Proteomes" id="UP000003240">
    <property type="component" value="Unassembled WGS sequence"/>
</dbReference>
<feature type="domain" description="Pyridine nucleotide-disulphide oxidoreductase dimerisation" evidence="17">
    <location>
        <begin position="340"/>
        <end position="449"/>
    </location>
</feature>
<proteinExistence type="inferred from homology"/>
<comment type="similarity">
    <text evidence="2 16">Belongs to the class-I pyridine nucleotide-disulfide oxidoreductase family.</text>
</comment>
<feature type="binding site" evidence="14">
    <location>
        <begin position="312"/>
        <end position="315"/>
    </location>
    <ligand>
        <name>FAD</name>
        <dbReference type="ChEBI" id="CHEBI:57692"/>
    </ligand>
</feature>
<evidence type="ECO:0000256" key="15">
    <source>
        <dbReference type="PIRSR" id="PIRSR000350-4"/>
    </source>
</evidence>
<protein>
    <recommendedName>
        <fullName evidence="4 16">Dihydrolipoyl dehydrogenase</fullName>
        <ecNumber evidence="3 16">1.8.1.4</ecNumber>
    </recommendedName>
</protein>
<keyword evidence="11 16" id="KW-0676">Redox-active center</keyword>
<dbReference type="FunFam" id="3.30.390.30:FF:000001">
    <property type="entry name" value="Dihydrolipoyl dehydrogenase"/>
    <property type="match status" value="1"/>
</dbReference>
<keyword evidence="20" id="KW-1185">Reference proteome</keyword>
<feature type="binding site" evidence="14">
    <location>
        <position position="199"/>
    </location>
    <ligand>
        <name>NAD(+)</name>
        <dbReference type="ChEBI" id="CHEBI:57540"/>
    </ligand>
</feature>
<feature type="binding site" evidence="14">
    <location>
        <position position="266"/>
    </location>
    <ligand>
        <name>NAD(+)</name>
        <dbReference type="ChEBI" id="CHEBI:57540"/>
    </ligand>
</feature>
<feature type="binding site" evidence="14">
    <location>
        <begin position="176"/>
        <end position="183"/>
    </location>
    <ligand>
        <name>NAD(+)</name>
        <dbReference type="ChEBI" id="CHEBI:57540"/>
    </ligand>
</feature>
<evidence type="ECO:0000256" key="14">
    <source>
        <dbReference type="PIRSR" id="PIRSR000350-3"/>
    </source>
</evidence>
<dbReference type="PRINTS" id="PR00411">
    <property type="entry name" value="PNDRDTASEI"/>
</dbReference>
<dbReference type="InterPro" id="IPR016156">
    <property type="entry name" value="FAD/NAD-linked_Rdtase_dimer_sf"/>
</dbReference>
<dbReference type="InterPro" id="IPR012999">
    <property type="entry name" value="Pyr_OxRdtase_I_AS"/>
</dbReference>
<keyword evidence="9 14" id="KW-0520">NAD</keyword>
<keyword evidence="8 16" id="KW-0560">Oxidoreductase</keyword>
<evidence type="ECO:0000256" key="6">
    <source>
        <dbReference type="ARBA" id="ARBA00022630"/>
    </source>
</evidence>
<keyword evidence="5" id="KW-0963">Cytoplasm</keyword>
<dbReference type="EC" id="1.8.1.4" evidence="3 16"/>
<dbReference type="PIRSF" id="PIRSF000350">
    <property type="entry name" value="Mercury_reductase_MerA"/>
    <property type="match status" value="1"/>
</dbReference>
<dbReference type="InterPro" id="IPR023753">
    <property type="entry name" value="FAD/NAD-binding_dom"/>
</dbReference>
<accession>F7NPI2</accession>
<feature type="binding site" evidence="14">
    <location>
        <position position="306"/>
    </location>
    <ligand>
        <name>FAD</name>
        <dbReference type="ChEBI" id="CHEBI:57692"/>
    </ligand>
</feature>
<evidence type="ECO:0000256" key="1">
    <source>
        <dbReference type="ARBA" id="ARBA00004496"/>
    </source>
</evidence>
<feature type="active site" description="Proton acceptor" evidence="13">
    <location>
        <position position="438"/>
    </location>
</feature>
<evidence type="ECO:0000313" key="20">
    <source>
        <dbReference type="Proteomes" id="UP000003240"/>
    </source>
</evidence>
<dbReference type="Gene3D" id="3.30.390.30">
    <property type="match status" value="1"/>
</dbReference>
<dbReference type="InterPro" id="IPR006258">
    <property type="entry name" value="Lipoamide_DH"/>
</dbReference>
<evidence type="ECO:0000256" key="13">
    <source>
        <dbReference type="PIRSR" id="PIRSR000350-2"/>
    </source>
</evidence>
<dbReference type="Pfam" id="PF02852">
    <property type="entry name" value="Pyr_redox_dim"/>
    <property type="match status" value="1"/>
</dbReference>
<name>F7NPI2_9FIRM</name>
<evidence type="ECO:0000313" key="19">
    <source>
        <dbReference type="EMBL" id="EGO62062.1"/>
    </source>
</evidence>